<organism evidence="1 2">
    <name type="scientific">Streblomastix strix</name>
    <dbReference type="NCBI Taxonomy" id="222440"/>
    <lineage>
        <taxon>Eukaryota</taxon>
        <taxon>Metamonada</taxon>
        <taxon>Preaxostyla</taxon>
        <taxon>Oxymonadida</taxon>
        <taxon>Streblomastigidae</taxon>
        <taxon>Streblomastix</taxon>
    </lineage>
</organism>
<dbReference type="Proteomes" id="UP000324800">
    <property type="component" value="Unassembled WGS sequence"/>
</dbReference>
<proteinExistence type="predicted"/>
<dbReference type="OrthoDB" id="10250638at2759"/>
<protein>
    <submittedName>
        <fullName evidence="1">Uncharacterized protein</fullName>
    </submittedName>
</protein>
<comment type="caution">
    <text evidence="1">The sequence shown here is derived from an EMBL/GenBank/DDBJ whole genome shotgun (WGS) entry which is preliminary data.</text>
</comment>
<evidence type="ECO:0000313" key="1">
    <source>
        <dbReference type="EMBL" id="KAA6401002.1"/>
    </source>
</evidence>
<dbReference type="EMBL" id="SNRW01000461">
    <property type="protein sequence ID" value="KAA6401002.1"/>
    <property type="molecule type" value="Genomic_DNA"/>
</dbReference>
<dbReference type="AlphaFoldDB" id="A0A5J4X2N0"/>
<reference evidence="1 2" key="1">
    <citation type="submission" date="2019-03" db="EMBL/GenBank/DDBJ databases">
        <title>Single cell metagenomics reveals metabolic interactions within the superorganism composed of flagellate Streblomastix strix and complex community of Bacteroidetes bacteria on its surface.</title>
        <authorList>
            <person name="Treitli S.C."/>
            <person name="Kolisko M."/>
            <person name="Husnik F."/>
            <person name="Keeling P."/>
            <person name="Hampl V."/>
        </authorList>
    </citation>
    <scope>NUCLEOTIDE SEQUENCE [LARGE SCALE GENOMIC DNA]</scope>
    <source>
        <strain evidence="1">ST1C</strain>
    </source>
</reference>
<evidence type="ECO:0000313" key="2">
    <source>
        <dbReference type="Proteomes" id="UP000324800"/>
    </source>
</evidence>
<sequence length="130" mass="14472">MKILTASTKKGNLLVLQESAISTARKIDFGVIVSCFTWSKLFSYIAVGRENGNFVIMNSRVNTKSSFNGISSKAVRAVSWNKRSQLTLGLSVGQMQQFKKDFAINRCKQESYSDHSAVVGYRHNGLNDQD</sequence>
<name>A0A5J4X2N0_9EUKA</name>
<accession>A0A5J4X2N0</accession>
<gene>
    <name evidence="1" type="ORF">EZS28_003469</name>
</gene>